<keyword evidence="1" id="KW-0812">Transmembrane</keyword>
<accession>A0ABV2WD68</accession>
<reference evidence="2 3" key="1">
    <citation type="submission" date="2024-06" db="EMBL/GenBank/DDBJ databases">
        <title>The Natural Products Discovery Center: Release of the First 8490 Sequenced Strains for Exploring Actinobacteria Biosynthetic Diversity.</title>
        <authorList>
            <person name="Kalkreuter E."/>
            <person name="Kautsar S.A."/>
            <person name="Yang D."/>
            <person name="Bader C.D."/>
            <person name="Teijaro C.N."/>
            <person name="Fluegel L."/>
            <person name="Davis C.M."/>
            <person name="Simpson J.R."/>
            <person name="Lauterbach L."/>
            <person name="Steele A.D."/>
            <person name="Gui C."/>
            <person name="Meng S."/>
            <person name="Li G."/>
            <person name="Viehrig K."/>
            <person name="Ye F."/>
            <person name="Su P."/>
            <person name="Kiefer A.F."/>
            <person name="Nichols A."/>
            <person name="Cepeda A.J."/>
            <person name="Yan W."/>
            <person name="Fan B."/>
            <person name="Jiang Y."/>
            <person name="Adhikari A."/>
            <person name="Zheng C.-J."/>
            <person name="Schuster L."/>
            <person name="Cowan T.M."/>
            <person name="Smanski M.J."/>
            <person name="Chevrette M.G."/>
            <person name="De Carvalho L.P.S."/>
            <person name="Shen B."/>
        </authorList>
    </citation>
    <scope>NUCLEOTIDE SEQUENCE [LARGE SCALE GENOMIC DNA]</scope>
    <source>
        <strain evidence="2 3">NPDC006337</strain>
    </source>
</reference>
<gene>
    <name evidence="2" type="ORF">ABZ508_28410</name>
</gene>
<keyword evidence="1" id="KW-0472">Membrane</keyword>
<feature type="transmembrane region" description="Helical" evidence="1">
    <location>
        <begin position="22"/>
        <end position="41"/>
    </location>
</feature>
<proteinExistence type="predicted"/>
<dbReference type="Proteomes" id="UP001550378">
    <property type="component" value="Unassembled WGS sequence"/>
</dbReference>
<dbReference type="InterPro" id="IPR058068">
    <property type="entry name" value="LIC_13387-like"/>
</dbReference>
<feature type="transmembrane region" description="Helical" evidence="1">
    <location>
        <begin position="115"/>
        <end position="142"/>
    </location>
</feature>
<dbReference type="NCBIfam" id="NF047765">
    <property type="entry name" value="LIC_13387_fam"/>
    <property type="match status" value="1"/>
</dbReference>
<sequence length="160" mass="16352">MRTETGDAPPARTPTTAFRTGAWAWILTGTGHLTLAAVMGLRPEDPARARATAAMRAYTVEVPGVRRSLHDIDLGMSLVMAVALVFGGAVCLLVARSAPALVTRSRSLSGLALAASLMILGPSVLLLPAPPIVLFAVAAAAFGRALATARPSPQPPPPAG</sequence>
<evidence type="ECO:0000313" key="3">
    <source>
        <dbReference type="Proteomes" id="UP001550378"/>
    </source>
</evidence>
<evidence type="ECO:0000256" key="1">
    <source>
        <dbReference type="SAM" id="Phobius"/>
    </source>
</evidence>
<protein>
    <recommendedName>
        <fullName evidence="4">Integral membrane protein</fullName>
    </recommendedName>
</protein>
<evidence type="ECO:0000313" key="2">
    <source>
        <dbReference type="EMBL" id="MEU0711288.1"/>
    </source>
</evidence>
<name>A0ABV2WD68_9ACTN</name>
<evidence type="ECO:0008006" key="4">
    <source>
        <dbReference type="Google" id="ProtNLM"/>
    </source>
</evidence>
<keyword evidence="1" id="KW-1133">Transmembrane helix</keyword>
<keyword evidence="3" id="KW-1185">Reference proteome</keyword>
<dbReference type="RefSeq" id="WP_359655013.1">
    <property type="nucleotide sequence ID" value="NZ_JBEXZO010000008.1"/>
</dbReference>
<dbReference type="EMBL" id="JBEXZR010000033">
    <property type="protein sequence ID" value="MEU0711288.1"/>
    <property type="molecule type" value="Genomic_DNA"/>
</dbReference>
<feature type="transmembrane region" description="Helical" evidence="1">
    <location>
        <begin position="74"/>
        <end position="95"/>
    </location>
</feature>
<comment type="caution">
    <text evidence="2">The sequence shown here is derived from an EMBL/GenBank/DDBJ whole genome shotgun (WGS) entry which is preliminary data.</text>
</comment>
<organism evidence="2 3">
    <name type="scientific">Streptomyces lavendulocolor</name>
    <dbReference type="NCBI Taxonomy" id="67316"/>
    <lineage>
        <taxon>Bacteria</taxon>
        <taxon>Bacillati</taxon>
        <taxon>Actinomycetota</taxon>
        <taxon>Actinomycetes</taxon>
        <taxon>Kitasatosporales</taxon>
        <taxon>Streptomycetaceae</taxon>
        <taxon>Streptomyces</taxon>
    </lineage>
</organism>